<reference evidence="1 2" key="1">
    <citation type="submission" date="2016-10" db="EMBL/GenBank/DDBJ databases">
        <authorList>
            <person name="de Groot N.N."/>
        </authorList>
    </citation>
    <scope>NUCLEOTIDE SEQUENCE [LARGE SCALE GENOMIC DNA]</scope>
    <source>
        <strain evidence="1 2">DSM 23995</strain>
    </source>
</reference>
<name>A0A1I2BWE3_9BACI</name>
<dbReference type="Proteomes" id="UP000199516">
    <property type="component" value="Unassembled WGS sequence"/>
</dbReference>
<sequence>MKLFQDKTKYVLDTNVFRYKTATSTQESVDKRKMSAIRFWKMVLNEALAGQTSLYVPAEVKRELEVQSFT</sequence>
<accession>A0A1I2BWE3</accession>
<dbReference type="EMBL" id="FONT01000002">
    <property type="protein sequence ID" value="SFE59743.1"/>
    <property type="molecule type" value="Genomic_DNA"/>
</dbReference>
<gene>
    <name evidence="1" type="ORF">SAMN05192532_102514</name>
</gene>
<evidence type="ECO:0008006" key="3">
    <source>
        <dbReference type="Google" id="ProtNLM"/>
    </source>
</evidence>
<keyword evidence="2" id="KW-1185">Reference proteome</keyword>
<dbReference type="AlphaFoldDB" id="A0A1I2BWE3"/>
<evidence type="ECO:0000313" key="1">
    <source>
        <dbReference type="EMBL" id="SFE59743.1"/>
    </source>
</evidence>
<dbReference type="RefSeq" id="WP_091659174.1">
    <property type="nucleotide sequence ID" value="NZ_FONT01000002.1"/>
</dbReference>
<evidence type="ECO:0000313" key="2">
    <source>
        <dbReference type="Proteomes" id="UP000199516"/>
    </source>
</evidence>
<proteinExistence type="predicted"/>
<protein>
    <recommendedName>
        <fullName evidence="3">PIN domain-containing protein</fullName>
    </recommendedName>
</protein>
<organism evidence="1 2">
    <name type="scientific">Alteribacillus iranensis</name>
    <dbReference type="NCBI Taxonomy" id="930128"/>
    <lineage>
        <taxon>Bacteria</taxon>
        <taxon>Bacillati</taxon>
        <taxon>Bacillota</taxon>
        <taxon>Bacilli</taxon>
        <taxon>Bacillales</taxon>
        <taxon>Bacillaceae</taxon>
        <taxon>Alteribacillus</taxon>
    </lineage>
</organism>
<dbReference type="STRING" id="930128.SAMN05192532_102514"/>